<dbReference type="Proteomes" id="UP000324974">
    <property type="component" value="Chromosome"/>
</dbReference>
<protein>
    <recommendedName>
        <fullName evidence="3">DUF1501 domain-containing protein</fullName>
    </recommendedName>
</protein>
<dbReference type="InterPro" id="IPR010869">
    <property type="entry name" value="DUF1501"/>
</dbReference>
<sequence>MLNFWGSRQPHCDNINRRNFLALGAFGAGLTLADQLRAASPSNPTRSLATPKSAIMVYLPGGPSHIDMYDLKPDAPAEFRGEFKPINTNVPGIQISEHMPMQAKMFDKLAVIRSVVATDEHSDSYVTTGFPEQINKTVGHPSFGAVMSKVNGNNGDVPAFVSLRGMSMGTEPGFLGVAHRPFTPDGSGRENLRAKLANDKMADRQSLLTRFDSARRDVDASGTMKGLDSFTQRAFDMIASGTVRKALDLKKEDPRTLDRYKGVDQFLTARRLIEAGVGCVTLSYGGWDTHTSNFKELKKQLPILDRGLANMIRDLDDRGMLEDTVVIVWGEFGRTPKINSSDAGRDHWSPVMSALVAGGGLKMGQAIGASSARGEYPKDRPYKVPHVLSTLYKAVGIDPSMTFPSGSGRPMYVLDDRDVVTELL</sequence>
<dbReference type="Pfam" id="PF07394">
    <property type="entry name" value="DUF1501"/>
    <property type="match status" value="1"/>
</dbReference>
<name>A0A5C1AGB0_9BACT</name>
<dbReference type="InterPro" id="IPR017850">
    <property type="entry name" value="Alkaline_phosphatase_core_sf"/>
</dbReference>
<dbReference type="PANTHER" id="PTHR43737">
    <property type="entry name" value="BLL7424 PROTEIN"/>
    <property type="match status" value="1"/>
</dbReference>
<organism evidence="1 2">
    <name type="scientific">Limnoglobus roseus</name>
    <dbReference type="NCBI Taxonomy" id="2598579"/>
    <lineage>
        <taxon>Bacteria</taxon>
        <taxon>Pseudomonadati</taxon>
        <taxon>Planctomycetota</taxon>
        <taxon>Planctomycetia</taxon>
        <taxon>Gemmatales</taxon>
        <taxon>Gemmataceae</taxon>
        <taxon>Limnoglobus</taxon>
    </lineage>
</organism>
<dbReference type="SUPFAM" id="SSF53649">
    <property type="entry name" value="Alkaline phosphatase-like"/>
    <property type="match status" value="1"/>
</dbReference>
<evidence type="ECO:0008006" key="3">
    <source>
        <dbReference type="Google" id="ProtNLM"/>
    </source>
</evidence>
<keyword evidence="2" id="KW-1185">Reference proteome</keyword>
<dbReference type="AlphaFoldDB" id="A0A5C1AGB0"/>
<reference evidence="2" key="1">
    <citation type="submission" date="2019-08" db="EMBL/GenBank/DDBJ databases">
        <title>Limnoglobus roseus gen. nov., sp. nov., a novel freshwater planctomycete with a giant genome from the family Gemmataceae.</title>
        <authorList>
            <person name="Kulichevskaya I.S."/>
            <person name="Naumoff D.G."/>
            <person name="Miroshnikov K."/>
            <person name="Ivanova A."/>
            <person name="Philippov D.A."/>
            <person name="Hakobyan A."/>
            <person name="Rijpstra I.C."/>
            <person name="Sinninghe Damste J.S."/>
            <person name="Liesack W."/>
            <person name="Dedysh S.N."/>
        </authorList>
    </citation>
    <scope>NUCLEOTIDE SEQUENCE [LARGE SCALE GENOMIC DNA]</scope>
    <source>
        <strain evidence="2">PX52</strain>
    </source>
</reference>
<dbReference type="OrthoDB" id="237888at2"/>
<dbReference type="PROSITE" id="PS51318">
    <property type="entry name" value="TAT"/>
    <property type="match status" value="1"/>
</dbReference>
<dbReference type="InterPro" id="IPR006311">
    <property type="entry name" value="TAT_signal"/>
</dbReference>
<gene>
    <name evidence="1" type="ORF">PX52LOC_02946</name>
</gene>
<dbReference type="EMBL" id="CP042425">
    <property type="protein sequence ID" value="QEL16008.1"/>
    <property type="molecule type" value="Genomic_DNA"/>
</dbReference>
<evidence type="ECO:0000313" key="1">
    <source>
        <dbReference type="EMBL" id="QEL16008.1"/>
    </source>
</evidence>
<dbReference type="KEGG" id="lrs:PX52LOC_02946"/>
<accession>A0A5C1AGB0</accession>
<evidence type="ECO:0000313" key="2">
    <source>
        <dbReference type="Proteomes" id="UP000324974"/>
    </source>
</evidence>
<dbReference type="PANTHER" id="PTHR43737:SF1">
    <property type="entry name" value="DUF1501 DOMAIN-CONTAINING PROTEIN"/>
    <property type="match status" value="1"/>
</dbReference>
<dbReference type="RefSeq" id="WP_149110775.1">
    <property type="nucleotide sequence ID" value="NZ_CP042425.1"/>
</dbReference>
<proteinExistence type="predicted"/>